<feature type="transmembrane region" description="Helical" evidence="8">
    <location>
        <begin position="195"/>
        <end position="213"/>
    </location>
</feature>
<evidence type="ECO:0000256" key="8">
    <source>
        <dbReference type="SAM" id="Phobius"/>
    </source>
</evidence>
<sequence length="560" mass="58389">MHSHAMTQSQPQTFTSLEKRVTLIALMIVFLLSALDQTIVATAMPRIVGQLSGLDLYPWVTTAYLLASTVMVPIYGKLSDIYGRKPILVIGIVIFIVGSALCGLSGEFGDLPLLGGGMVQLIVFRAIQGLGGAALITSAFAVIADLYPPRERAKLGGLFGSTFGLASVVGPLVGGFLTDLPTVHLLGYEIAGWRWVFYINLPLAGLALFMILVKTPRLTHRTGGRIDFVGAALLLTCFVPLLLALSLGGTAGWAAPHVLGLFALAALSLIAFLVVEARVENPIISLSLFKNRTFATANLSAFLMFMAFMGMVSYLPLYMQMGLGLPATTSGLAMTPLTIGLIVAATASGFLVNRIGRYKIVMVAGAALTALAAFLLSQTPPDAELPDLMWRVTLLGLGLGPAQSVFNLASQNAVPRDQLGVATSAGQFFRQVGSTVGVAVFGAVLTHNLAAPMKSAPAAEPTAQVRSLSLAEIEKMAVGAHQGAAGEGAVAVVQPEVRAAVTSAILGVVFTGFLVCLLGLASTLLVPDLPLQASRKPEPLDVRALGEAPGEPPQPDRGAG</sequence>
<feature type="transmembrane region" description="Helical" evidence="8">
    <location>
        <begin position="296"/>
        <end position="319"/>
    </location>
</feature>
<feature type="region of interest" description="Disordered" evidence="7">
    <location>
        <begin position="540"/>
        <end position="560"/>
    </location>
</feature>
<evidence type="ECO:0000256" key="6">
    <source>
        <dbReference type="ARBA" id="ARBA00023136"/>
    </source>
</evidence>
<keyword evidence="2" id="KW-0813">Transport</keyword>
<feature type="transmembrane region" description="Helical" evidence="8">
    <location>
        <begin position="87"/>
        <end position="106"/>
    </location>
</feature>
<dbReference type="Pfam" id="PF07690">
    <property type="entry name" value="MFS_1"/>
    <property type="match status" value="1"/>
</dbReference>
<dbReference type="SUPFAM" id="SSF103473">
    <property type="entry name" value="MFS general substrate transporter"/>
    <property type="match status" value="1"/>
</dbReference>
<dbReference type="PANTHER" id="PTHR23501:SF197">
    <property type="entry name" value="COMD"/>
    <property type="match status" value="1"/>
</dbReference>
<protein>
    <submittedName>
        <fullName evidence="10">EmrB/QacA subfamily drug resistance transporter</fullName>
    </submittedName>
</protein>
<keyword evidence="6 8" id="KW-0472">Membrane</keyword>
<dbReference type="Proteomes" id="UP000539957">
    <property type="component" value="Unassembled WGS sequence"/>
</dbReference>
<gene>
    <name evidence="10" type="ORF">HNP32_000915</name>
</gene>
<dbReference type="InterPro" id="IPR011701">
    <property type="entry name" value="MFS"/>
</dbReference>
<evidence type="ECO:0000256" key="4">
    <source>
        <dbReference type="ARBA" id="ARBA00022692"/>
    </source>
</evidence>
<dbReference type="InterPro" id="IPR020846">
    <property type="entry name" value="MFS_dom"/>
</dbReference>
<evidence type="ECO:0000256" key="1">
    <source>
        <dbReference type="ARBA" id="ARBA00004651"/>
    </source>
</evidence>
<accession>A0A7W7N389</accession>
<dbReference type="PROSITE" id="PS50850">
    <property type="entry name" value="MFS"/>
    <property type="match status" value="1"/>
</dbReference>
<dbReference type="GO" id="GO:0022857">
    <property type="term" value="F:transmembrane transporter activity"/>
    <property type="evidence" value="ECO:0007669"/>
    <property type="project" value="InterPro"/>
</dbReference>
<name>A0A7W7N389_9CAUL</name>
<feature type="transmembrane region" description="Helical" evidence="8">
    <location>
        <begin position="504"/>
        <end position="526"/>
    </location>
</feature>
<evidence type="ECO:0000256" key="5">
    <source>
        <dbReference type="ARBA" id="ARBA00022989"/>
    </source>
</evidence>
<dbReference type="RefSeq" id="WP_260398334.1">
    <property type="nucleotide sequence ID" value="NZ_JACHKY010000002.1"/>
</dbReference>
<dbReference type="InterPro" id="IPR004638">
    <property type="entry name" value="EmrB-like"/>
</dbReference>
<comment type="caution">
    <text evidence="10">The sequence shown here is derived from an EMBL/GenBank/DDBJ whole genome shotgun (WGS) entry which is preliminary data.</text>
</comment>
<feature type="transmembrane region" description="Helical" evidence="8">
    <location>
        <begin position="21"/>
        <end position="44"/>
    </location>
</feature>
<feature type="transmembrane region" description="Helical" evidence="8">
    <location>
        <begin position="225"/>
        <end position="247"/>
    </location>
</feature>
<feature type="transmembrane region" description="Helical" evidence="8">
    <location>
        <begin position="118"/>
        <end position="143"/>
    </location>
</feature>
<keyword evidence="3" id="KW-1003">Cell membrane</keyword>
<evidence type="ECO:0000313" key="11">
    <source>
        <dbReference type="Proteomes" id="UP000539957"/>
    </source>
</evidence>
<keyword evidence="4 8" id="KW-0812">Transmembrane</keyword>
<comment type="subcellular location">
    <subcellularLocation>
        <location evidence="1">Cell membrane</location>
        <topology evidence="1">Multi-pass membrane protein</topology>
    </subcellularLocation>
</comment>
<dbReference type="CDD" id="cd17502">
    <property type="entry name" value="MFS_Azr1_MDR_like"/>
    <property type="match status" value="1"/>
</dbReference>
<evidence type="ECO:0000256" key="2">
    <source>
        <dbReference type="ARBA" id="ARBA00022448"/>
    </source>
</evidence>
<dbReference type="EMBL" id="JACHKY010000002">
    <property type="protein sequence ID" value="MBB4797191.1"/>
    <property type="molecule type" value="Genomic_DNA"/>
</dbReference>
<evidence type="ECO:0000256" key="7">
    <source>
        <dbReference type="SAM" id="MobiDB-lite"/>
    </source>
</evidence>
<dbReference type="FunFam" id="1.20.1720.10:FF:000004">
    <property type="entry name" value="EmrB/QacA family drug resistance transporter"/>
    <property type="match status" value="1"/>
</dbReference>
<feature type="transmembrane region" description="Helical" evidence="8">
    <location>
        <begin position="155"/>
        <end position="175"/>
    </location>
</feature>
<reference evidence="10 11" key="1">
    <citation type="submission" date="2020-08" db="EMBL/GenBank/DDBJ databases">
        <title>Functional genomics of gut bacteria from endangered species of beetles.</title>
        <authorList>
            <person name="Carlos-Shanley C."/>
        </authorList>
    </citation>
    <scope>NUCLEOTIDE SEQUENCE [LARGE SCALE GENOMIC DNA]</scope>
    <source>
        <strain evidence="10 11">S00123</strain>
    </source>
</reference>
<dbReference type="GO" id="GO:0005886">
    <property type="term" value="C:plasma membrane"/>
    <property type="evidence" value="ECO:0007669"/>
    <property type="project" value="UniProtKB-SubCell"/>
</dbReference>
<feature type="transmembrane region" description="Helical" evidence="8">
    <location>
        <begin position="253"/>
        <end position="275"/>
    </location>
</feature>
<dbReference type="NCBIfam" id="TIGR00711">
    <property type="entry name" value="efflux_EmrB"/>
    <property type="match status" value="1"/>
</dbReference>
<dbReference type="Gene3D" id="1.20.1720.10">
    <property type="entry name" value="Multidrug resistance protein D"/>
    <property type="match status" value="1"/>
</dbReference>
<keyword evidence="11" id="KW-1185">Reference proteome</keyword>
<keyword evidence="5 8" id="KW-1133">Transmembrane helix</keyword>
<dbReference type="AlphaFoldDB" id="A0A7W7N389"/>
<feature type="transmembrane region" description="Helical" evidence="8">
    <location>
        <begin position="358"/>
        <end position="376"/>
    </location>
</feature>
<evidence type="ECO:0000259" key="9">
    <source>
        <dbReference type="PROSITE" id="PS50850"/>
    </source>
</evidence>
<dbReference type="Gene3D" id="1.20.1250.20">
    <property type="entry name" value="MFS general substrate transporter like domains"/>
    <property type="match status" value="1"/>
</dbReference>
<feature type="transmembrane region" description="Helical" evidence="8">
    <location>
        <begin position="388"/>
        <end position="408"/>
    </location>
</feature>
<organism evidence="10 11">
    <name type="scientific">Brevundimonas bullata</name>
    <dbReference type="NCBI Taxonomy" id="13160"/>
    <lineage>
        <taxon>Bacteria</taxon>
        <taxon>Pseudomonadati</taxon>
        <taxon>Pseudomonadota</taxon>
        <taxon>Alphaproteobacteria</taxon>
        <taxon>Caulobacterales</taxon>
        <taxon>Caulobacteraceae</taxon>
        <taxon>Brevundimonas</taxon>
    </lineage>
</organism>
<evidence type="ECO:0000256" key="3">
    <source>
        <dbReference type="ARBA" id="ARBA00022475"/>
    </source>
</evidence>
<feature type="transmembrane region" description="Helical" evidence="8">
    <location>
        <begin position="56"/>
        <end position="75"/>
    </location>
</feature>
<feature type="domain" description="Major facilitator superfamily (MFS) profile" evidence="9">
    <location>
        <begin position="22"/>
        <end position="498"/>
    </location>
</feature>
<dbReference type="PANTHER" id="PTHR23501">
    <property type="entry name" value="MAJOR FACILITATOR SUPERFAMILY"/>
    <property type="match status" value="1"/>
</dbReference>
<feature type="transmembrane region" description="Helical" evidence="8">
    <location>
        <begin position="331"/>
        <end position="351"/>
    </location>
</feature>
<proteinExistence type="predicted"/>
<dbReference type="InterPro" id="IPR036259">
    <property type="entry name" value="MFS_trans_sf"/>
</dbReference>
<feature type="compositionally biased region" description="Pro residues" evidence="7">
    <location>
        <begin position="550"/>
        <end position="560"/>
    </location>
</feature>
<evidence type="ECO:0000313" key="10">
    <source>
        <dbReference type="EMBL" id="MBB4797191.1"/>
    </source>
</evidence>